<dbReference type="GO" id="GO:0008233">
    <property type="term" value="F:peptidase activity"/>
    <property type="evidence" value="ECO:0007669"/>
    <property type="project" value="UniProtKB-KW"/>
</dbReference>
<reference evidence="10" key="1">
    <citation type="journal article" date="2019" name="Int. J. Syst. Evol. Microbiol.">
        <title>The Global Catalogue of Microorganisms (GCM) 10K type strain sequencing project: providing services to taxonomists for standard genome sequencing and annotation.</title>
        <authorList>
            <consortium name="The Broad Institute Genomics Platform"/>
            <consortium name="The Broad Institute Genome Sequencing Center for Infectious Disease"/>
            <person name="Wu L."/>
            <person name="Ma J."/>
        </authorList>
    </citation>
    <scope>NUCLEOTIDE SEQUENCE [LARGE SCALE GENOMIC DNA]</scope>
    <source>
        <strain evidence="10">CCUG 59685</strain>
    </source>
</reference>
<evidence type="ECO:0000256" key="6">
    <source>
        <dbReference type="RuleBase" id="RU364113"/>
    </source>
</evidence>
<proteinExistence type="inferred from homology"/>
<dbReference type="InterPro" id="IPR050710">
    <property type="entry name" value="Band7/mec-2_domain"/>
</dbReference>
<dbReference type="EMBL" id="JBHTJW010000002">
    <property type="protein sequence ID" value="MFD0930044.1"/>
    <property type="molecule type" value="Genomic_DNA"/>
</dbReference>
<dbReference type="InterPro" id="IPR010201">
    <property type="entry name" value="HflK"/>
</dbReference>
<feature type="region of interest" description="Disordered" evidence="7">
    <location>
        <begin position="356"/>
        <end position="397"/>
    </location>
</feature>
<dbReference type="PANTHER" id="PTHR43327">
    <property type="entry name" value="STOMATIN-LIKE PROTEIN 2, MITOCHONDRIAL"/>
    <property type="match status" value="1"/>
</dbReference>
<evidence type="ECO:0000256" key="3">
    <source>
        <dbReference type="ARBA" id="ARBA00022692"/>
    </source>
</evidence>
<comment type="similarity">
    <text evidence="2 6">Belongs to the band 7/mec-2 family. HflK subfamily.</text>
</comment>
<gene>
    <name evidence="9" type="primary">hflK</name>
    <name evidence="9" type="ORF">ACFQ1T_09665</name>
</gene>
<dbReference type="Pfam" id="PF12221">
    <property type="entry name" value="HflK_N"/>
    <property type="match status" value="1"/>
</dbReference>
<dbReference type="CDD" id="cd03404">
    <property type="entry name" value="SPFH_HflK"/>
    <property type="match status" value="1"/>
</dbReference>
<keyword evidence="10" id="KW-1185">Reference proteome</keyword>
<dbReference type="InterPro" id="IPR020980">
    <property type="entry name" value="Membrane_HflK_N"/>
</dbReference>
<keyword evidence="3" id="KW-0812">Transmembrane</keyword>
<dbReference type="InterPro" id="IPR036013">
    <property type="entry name" value="Band_7/SPFH_dom_sf"/>
</dbReference>
<dbReference type="Proteomes" id="UP001597106">
    <property type="component" value="Unassembled WGS sequence"/>
</dbReference>
<organism evidence="9 10">
    <name type="scientific">Methylophilus glucosoxydans</name>
    <dbReference type="NCBI Taxonomy" id="752553"/>
    <lineage>
        <taxon>Bacteria</taxon>
        <taxon>Pseudomonadati</taxon>
        <taxon>Pseudomonadota</taxon>
        <taxon>Betaproteobacteria</taxon>
        <taxon>Nitrosomonadales</taxon>
        <taxon>Methylophilaceae</taxon>
        <taxon>Methylophilus</taxon>
    </lineage>
</organism>
<dbReference type="SMART" id="SM00244">
    <property type="entry name" value="PHB"/>
    <property type="match status" value="1"/>
</dbReference>
<keyword evidence="9" id="KW-0378">Hydrolase</keyword>
<accession>A0ABW3GN18</accession>
<comment type="subunit">
    <text evidence="6">HflC and HflK may interact to form a multimeric complex.</text>
</comment>
<evidence type="ECO:0000256" key="5">
    <source>
        <dbReference type="ARBA" id="ARBA00023136"/>
    </source>
</evidence>
<dbReference type="NCBIfam" id="TIGR01933">
    <property type="entry name" value="hflK"/>
    <property type="match status" value="1"/>
</dbReference>
<dbReference type="InterPro" id="IPR001107">
    <property type="entry name" value="Band_7"/>
</dbReference>
<evidence type="ECO:0000256" key="4">
    <source>
        <dbReference type="ARBA" id="ARBA00022989"/>
    </source>
</evidence>
<comment type="subcellular location">
    <subcellularLocation>
        <location evidence="1">Membrane</location>
        <topology evidence="1">Single-pass membrane protein</topology>
    </subcellularLocation>
</comment>
<dbReference type="PANTHER" id="PTHR43327:SF2">
    <property type="entry name" value="MODULATOR OF FTSH PROTEASE HFLK"/>
    <property type="match status" value="1"/>
</dbReference>
<evidence type="ECO:0000256" key="1">
    <source>
        <dbReference type="ARBA" id="ARBA00004167"/>
    </source>
</evidence>
<evidence type="ECO:0000313" key="10">
    <source>
        <dbReference type="Proteomes" id="UP001597106"/>
    </source>
</evidence>
<evidence type="ECO:0000256" key="2">
    <source>
        <dbReference type="ARBA" id="ARBA00006971"/>
    </source>
</evidence>
<keyword evidence="4" id="KW-1133">Transmembrane helix</keyword>
<dbReference type="GO" id="GO:0006508">
    <property type="term" value="P:proteolysis"/>
    <property type="evidence" value="ECO:0007669"/>
    <property type="project" value="UniProtKB-KW"/>
</dbReference>
<dbReference type="RefSeq" id="WP_379076036.1">
    <property type="nucleotide sequence ID" value="NZ_JBHTJW010000002.1"/>
</dbReference>
<feature type="domain" description="Band 7" evidence="8">
    <location>
        <begin position="69"/>
        <end position="246"/>
    </location>
</feature>
<comment type="caution">
    <text evidence="9">The sequence shown here is derived from an EMBL/GenBank/DDBJ whole genome shotgun (WGS) entry which is preliminary data.</text>
</comment>
<protein>
    <recommendedName>
        <fullName evidence="6">Protein HflK</fullName>
    </recommendedName>
</protein>
<keyword evidence="9" id="KW-0645">Protease</keyword>
<evidence type="ECO:0000313" key="9">
    <source>
        <dbReference type="EMBL" id="MFD0930044.1"/>
    </source>
</evidence>
<feature type="compositionally biased region" description="Basic and acidic residues" evidence="7">
    <location>
        <begin position="381"/>
        <end position="397"/>
    </location>
</feature>
<comment type="function">
    <text evidence="6">HflC and HflK could encode or regulate a protease.</text>
</comment>
<feature type="compositionally biased region" description="Low complexity" evidence="7">
    <location>
        <begin position="356"/>
        <end position="365"/>
    </location>
</feature>
<sequence>MKKFPGFWNKNNEGPPDLDEVFKDLNQKLNRLFGNNKGGQGGPRGLAPAPQSLPVAPILGLVALIWLGSGFYIVDQGSRGVVLRFGKHVETTMPGPRWHLPFPIETVENVNLEQVRTIEMGYRSYEGESGRSKELKESLMLTDDENIIDLQVAVQYNLKSVEDYQFSNRSTEESVRGVAETAIREVVGKSKMDFVLYEGRDDVAAKAKKLMQDMLDRYQSGVNIVNVTMQNAQPPEQVQAAFDDAVKAKQDLERQKNEGQAYANDVIPKARGTASRLAEEAAGYKLRVENEAKGNADRFEQILAQYNKAPEVTRQRLYLDTQEHILANTSKVLVDQKNGNSMLYLPLDKLMSMSGAGSNAAAGSAVPADKPAIEPPADASVLDRSRDAMRSRDREYR</sequence>
<dbReference type="Gene3D" id="3.30.479.30">
    <property type="entry name" value="Band 7 domain"/>
    <property type="match status" value="1"/>
</dbReference>
<dbReference type="SUPFAM" id="SSF117892">
    <property type="entry name" value="Band 7/SPFH domain"/>
    <property type="match status" value="1"/>
</dbReference>
<dbReference type="Pfam" id="PF01145">
    <property type="entry name" value="Band_7"/>
    <property type="match status" value="1"/>
</dbReference>
<evidence type="ECO:0000259" key="8">
    <source>
        <dbReference type="SMART" id="SM00244"/>
    </source>
</evidence>
<keyword evidence="5" id="KW-0472">Membrane</keyword>
<evidence type="ECO:0000256" key="7">
    <source>
        <dbReference type="SAM" id="MobiDB-lite"/>
    </source>
</evidence>
<name>A0ABW3GN18_9PROT</name>